<feature type="compositionally biased region" description="Basic and acidic residues" evidence="3">
    <location>
        <begin position="397"/>
        <end position="407"/>
    </location>
</feature>
<accession>A0A9Q1FBB1</accession>
<feature type="compositionally biased region" description="Basic residues" evidence="3">
    <location>
        <begin position="250"/>
        <end position="259"/>
    </location>
</feature>
<gene>
    <name evidence="5" type="ORF">SKAU_G00224180</name>
</gene>
<dbReference type="Pfam" id="PF00090">
    <property type="entry name" value="TSP_1"/>
    <property type="match status" value="1"/>
</dbReference>
<organism evidence="5 6">
    <name type="scientific">Synaphobranchus kaupii</name>
    <name type="common">Kaup's arrowtooth eel</name>
    <dbReference type="NCBI Taxonomy" id="118154"/>
    <lineage>
        <taxon>Eukaryota</taxon>
        <taxon>Metazoa</taxon>
        <taxon>Chordata</taxon>
        <taxon>Craniata</taxon>
        <taxon>Vertebrata</taxon>
        <taxon>Euteleostomi</taxon>
        <taxon>Actinopterygii</taxon>
        <taxon>Neopterygii</taxon>
        <taxon>Teleostei</taxon>
        <taxon>Anguilliformes</taxon>
        <taxon>Synaphobranchidae</taxon>
        <taxon>Synaphobranchus</taxon>
    </lineage>
</organism>
<feature type="compositionally biased region" description="Basic and acidic residues" evidence="3">
    <location>
        <begin position="366"/>
        <end position="382"/>
    </location>
</feature>
<evidence type="ECO:0000313" key="6">
    <source>
        <dbReference type="Proteomes" id="UP001152622"/>
    </source>
</evidence>
<keyword evidence="6" id="KW-1185">Reference proteome</keyword>
<dbReference type="OrthoDB" id="10062690at2759"/>
<sequence length="583" mass="63335">MGAVINRRLYLVWSCALIIVSLTRAEKQAAGRKSRQALEREVQEGVWGPWNPWTDCSQSCGVGVSERRRQCLPPPRIPQNWGASSFLPPGLPNHTPVISAIRPYYPSQYSLSNPSQFGGGERPPFFTPQLRPNQDPGISIYRNNLGVAPADRSNPGAPFYRPEFAPPNQEPAPVYRPPSFPSSSLGYGQRRASRRPTNQGAGRAGGGGSRRSVATSRDAASSRRSPSSGSSIRPGQFGYGRVPFSLPLHRPNRNVRHTTRGGNSTTAAPELEEEGREGAVSVDDAAAEGQRKEEGERGNREEGGGENREAEGGGGTEDVGESATSPTTKAEPTPAARPTDRAPDRQKTKETPWQAGVNPDAGSPRQADRQADRNPSRQTDRHRPVHTGGHAPRHPQTSRERPGDRRAPPPVPPLFPSSVSRFSTHREAPYSLSPSMPQSQPLSPQHTGPPNSDVWLLRHSGGRRGGVPEGGPAGDHWGPHVAPQHVKCLGPEKEYRRCSDQSCPGRPVDSRAEQCSVFDSQEFMGRLYTWEPFTEVGQEQQCELTCRPAGFRFYVRQAEAVRDGTPCANNTASDVCVGGPLSE</sequence>
<dbReference type="AlphaFoldDB" id="A0A9Q1FBB1"/>
<feature type="compositionally biased region" description="Basic and acidic residues" evidence="3">
    <location>
        <begin position="289"/>
        <end position="311"/>
    </location>
</feature>
<dbReference type="InterPro" id="IPR000884">
    <property type="entry name" value="TSP1_rpt"/>
</dbReference>
<dbReference type="GO" id="GO:0006508">
    <property type="term" value="P:proteolysis"/>
    <property type="evidence" value="ECO:0007669"/>
    <property type="project" value="TreeGrafter"/>
</dbReference>
<dbReference type="PROSITE" id="PS50092">
    <property type="entry name" value="TSP1"/>
    <property type="match status" value="1"/>
</dbReference>
<evidence type="ECO:0000313" key="5">
    <source>
        <dbReference type="EMBL" id="KAJ8354851.1"/>
    </source>
</evidence>
<keyword evidence="2" id="KW-0964">Secreted</keyword>
<dbReference type="GO" id="GO:0031012">
    <property type="term" value="C:extracellular matrix"/>
    <property type="evidence" value="ECO:0007669"/>
    <property type="project" value="TreeGrafter"/>
</dbReference>
<protein>
    <recommendedName>
        <fullName evidence="7">ADAMTS-like protein 4</fullName>
    </recommendedName>
</protein>
<feature type="compositionally biased region" description="Pro residues" evidence="3">
    <location>
        <begin position="164"/>
        <end position="180"/>
    </location>
</feature>
<feature type="signal peptide" evidence="4">
    <location>
        <begin position="1"/>
        <end position="25"/>
    </location>
</feature>
<evidence type="ECO:0000256" key="4">
    <source>
        <dbReference type="SAM" id="SignalP"/>
    </source>
</evidence>
<feature type="region of interest" description="Disordered" evidence="3">
    <location>
        <begin position="114"/>
        <end position="479"/>
    </location>
</feature>
<evidence type="ECO:0008006" key="7">
    <source>
        <dbReference type="Google" id="ProtNLM"/>
    </source>
</evidence>
<dbReference type="SUPFAM" id="SSF82895">
    <property type="entry name" value="TSP-1 type 1 repeat"/>
    <property type="match status" value="1"/>
</dbReference>
<feature type="compositionally biased region" description="Low complexity" evidence="3">
    <location>
        <begin position="429"/>
        <end position="445"/>
    </location>
</feature>
<evidence type="ECO:0000256" key="2">
    <source>
        <dbReference type="ARBA" id="ARBA00022525"/>
    </source>
</evidence>
<dbReference type="GO" id="GO:0004222">
    <property type="term" value="F:metalloendopeptidase activity"/>
    <property type="evidence" value="ECO:0007669"/>
    <property type="project" value="TreeGrafter"/>
</dbReference>
<dbReference type="InterPro" id="IPR036383">
    <property type="entry name" value="TSP1_rpt_sf"/>
</dbReference>
<feature type="compositionally biased region" description="Basic and acidic residues" evidence="3">
    <location>
        <begin position="338"/>
        <end position="350"/>
    </location>
</feature>
<reference evidence="5" key="1">
    <citation type="journal article" date="2023" name="Science">
        <title>Genome structures resolve the early diversification of teleost fishes.</title>
        <authorList>
            <person name="Parey E."/>
            <person name="Louis A."/>
            <person name="Montfort J."/>
            <person name="Bouchez O."/>
            <person name="Roques C."/>
            <person name="Iampietro C."/>
            <person name="Lluch J."/>
            <person name="Castinel A."/>
            <person name="Donnadieu C."/>
            <person name="Desvignes T."/>
            <person name="Floi Bucao C."/>
            <person name="Jouanno E."/>
            <person name="Wen M."/>
            <person name="Mejri S."/>
            <person name="Dirks R."/>
            <person name="Jansen H."/>
            <person name="Henkel C."/>
            <person name="Chen W.J."/>
            <person name="Zahm M."/>
            <person name="Cabau C."/>
            <person name="Klopp C."/>
            <person name="Thompson A.W."/>
            <person name="Robinson-Rechavi M."/>
            <person name="Braasch I."/>
            <person name="Lecointre G."/>
            <person name="Bobe J."/>
            <person name="Postlethwait J.H."/>
            <person name="Berthelot C."/>
            <person name="Roest Crollius H."/>
            <person name="Guiguen Y."/>
        </authorList>
    </citation>
    <scope>NUCLEOTIDE SEQUENCE</scope>
    <source>
        <strain evidence="5">WJC10195</strain>
    </source>
</reference>
<dbReference type="Gene3D" id="2.20.100.10">
    <property type="entry name" value="Thrombospondin type-1 (TSP1) repeat"/>
    <property type="match status" value="1"/>
</dbReference>
<feature type="compositionally biased region" description="Gly residues" evidence="3">
    <location>
        <begin position="463"/>
        <end position="473"/>
    </location>
</feature>
<evidence type="ECO:0000256" key="1">
    <source>
        <dbReference type="ARBA" id="ARBA00004613"/>
    </source>
</evidence>
<name>A0A9Q1FBB1_SYNKA</name>
<keyword evidence="4" id="KW-0732">Signal</keyword>
<feature type="compositionally biased region" description="Low complexity" evidence="3">
    <location>
        <begin position="210"/>
        <end position="233"/>
    </location>
</feature>
<dbReference type="PANTHER" id="PTHR13723">
    <property type="entry name" value="ADAMTS A DISINTEGRIN AND METALLOPROTEASE WITH THROMBOSPONDIN MOTIFS PROTEASE"/>
    <property type="match status" value="1"/>
</dbReference>
<dbReference type="Proteomes" id="UP001152622">
    <property type="component" value="Chromosome 7"/>
</dbReference>
<feature type="chain" id="PRO_5040324506" description="ADAMTS-like protein 4" evidence="4">
    <location>
        <begin position="26"/>
        <end position="583"/>
    </location>
</feature>
<dbReference type="GO" id="GO:0030198">
    <property type="term" value="P:extracellular matrix organization"/>
    <property type="evidence" value="ECO:0007669"/>
    <property type="project" value="TreeGrafter"/>
</dbReference>
<comment type="caution">
    <text evidence="5">The sequence shown here is derived from an EMBL/GenBank/DDBJ whole genome shotgun (WGS) entry which is preliminary data.</text>
</comment>
<dbReference type="InterPro" id="IPR050439">
    <property type="entry name" value="ADAMTS_ADAMTS-like"/>
</dbReference>
<dbReference type="GO" id="GO:0005576">
    <property type="term" value="C:extracellular region"/>
    <property type="evidence" value="ECO:0007669"/>
    <property type="project" value="UniProtKB-SubCell"/>
</dbReference>
<dbReference type="PANTHER" id="PTHR13723:SF312">
    <property type="entry name" value="THROMBOSPONDIN TYPE-1 DOMAIN-CONTAINING PROTEIN 4-LIKE ISOFORM X1"/>
    <property type="match status" value="1"/>
</dbReference>
<proteinExistence type="predicted"/>
<evidence type="ECO:0000256" key="3">
    <source>
        <dbReference type="SAM" id="MobiDB-lite"/>
    </source>
</evidence>
<comment type="subcellular location">
    <subcellularLocation>
        <location evidence="1">Secreted</location>
    </subcellularLocation>
</comment>
<dbReference type="EMBL" id="JAINUF010000007">
    <property type="protein sequence ID" value="KAJ8354851.1"/>
    <property type="molecule type" value="Genomic_DNA"/>
</dbReference>